<name>A0ABX7G499_9GAMM</name>
<dbReference type="Pfam" id="PF04392">
    <property type="entry name" value="ABC_sub_bind"/>
    <property type="match status" value="1"/>
</dbReference>
<dbReference type="Gene3D" id="3.40.50.2300">
    <property type="match status" value="2"/>
</dbReference>
<accession>A0ABX7G499</accession>
<protein>
    <recommendedName>
        <fullName evidence="4">Sugar ABC transporter</fullName>
    </recommendedName>
</protein>
<dbReference type="PANTHER" id="PTHR35271">
    <property type="entry name" value="ABC TRANSPORTER, SUBSTRATE-BINDING LIPOPROTEIN-RELATED"/>
    <property type="match status" value="1"/>
</dbReference>
<evidence type="ECO:0000256" key="1">
    <source>
        <dbReference type="SAM" id="SignalP"/>
    </source>
</evidence>
<dbReference type="InterPro" id="IPR007487">
    <property type="entry name" value="ABC_transpt-TYRBP-like"/>
</dbReference>
<keyword evidence="3" id="KW-1185">Reference proteome</keyword>
<sequence>MSRFLLLLCSFLLFPAFAAKIAILESYHAEYAWDHQYVQGIKDVLIAHQLTRFQLDTKRIQPQDHEKAADRVWNELASYDPDLVLVGDDNAFRLLSTRLSSLHVPVVFLGLNGIPRDYELERFSAITGVFERPLLKRSVLFLSTLLRREAPNILVLFDASTTATVSHYHLSRMEPSTKMGNIHIDIHLDNRSDTWREKVSSAKDKGYDAIIVGLYHTLMEIDGSYTEPDEMLAWIHDHASVPHFGFWDFSIGPQGNIGGYVLDAYTHGQTAASMAERILNGIPASSIYPVIDDSGRFVFSRSGLQKWQLKVPEKLDGKIDWVD</sequence>
<organism evidence="2 3">
    <name type="scientific">Shewanella litorisediminis</name>
    <dbReference type="NCBI Taxonomy" id="1173586"/>
    <lineage>
        <taxon>Bacteria</taxon>
        <taxon>Pseudomonadati</taxon>
        <taxon>Pseudomonadota</taxon>
        <taxon>Gammaproteobacteria</taxon>
        <taxon>Alteromonadales</taxon>
        <taxon>Shewanellaceae</taxon>
        <taxon>Shewanella</taxon>
    </lineage>
</organism>
<proteinExistence type="predicted"/>
<feature type="signal peptide" evidence="1">
    <location>
        <begin position="1"/>
        <end position="18"/>
    </location>
</feature>
<evidence type="ECO:0008006" key="4">
    <source>
        <dbReference type="Google" id="ProtNLM"/>
    </source>
</evidence>
<gene>
    <name evidence="2" type="ORF">JQC75_01150</name>
</gene>
<dbReference type="EMBL" id="CP069213">
    <property type="protein sequence ID" value="QRH02075.1"/>
    <property type="molecule type" value="Genomic_DNA"/>
</dbReference>
<evidence type="ECO:0000313" key="3">
    <source>
        <dbReference type="Proteomes" id="UP000596252"/>
    </source>
</evidence>
<feature type="chain" id="PRO_5046444637" description="Sugar ABC transporter" evidence="1">
    <location>
        <begin position="19"/>
        <end position="323"/>
    </location>
</feature>
<keyword evidence="1" id="KW-0732">Signal</keyword>
<reference evidence="2 3" key="1">
    <citation type="journal article" date="2012" name="Antonie Van Leeuwenhoek">
        <title>Shewanella litorisediminis sp. nov., a gammaproteobacterium isolated from a tidal flat sediment.</title>
        <authorList>
            <person name="Lee M.H."/>
            <person name="Yoon J.H."/>
        </authorList>
    </citation>
    <scope>NUCLEOTIDE SEQUENCE [LARGE SCALE GENOMIC DNA]</scope>
    <source>
        <strain evidence="2 3">SMK1-12</strain>
    </source>
</reference>
<dbReference type="RefSeq" id="WP_203325707.1">
    <property type="nucleotide sequence ID" value="NZ_CP069213.1"/>
</dbReference>
<evidence type="ECO:0000313" key="2">
    <source>
        <dbReference type="EMBL" id="QRH02075.1"/>
    </source>
</evidence>
<dbReference type="PANTHER" id="PTHR35271:SF1">
    <property type="entry name" value="ABC TRANSPORTER, SUBSTRATE-BINDING LIPOPROTEIN"/>
    <property type="match status" value="1"/>
</dbReference>
<dbReference type="Proteomes" id="UP000596252">
    <property type="component" value="Chromosome"/>
</dbReference>